<accession>A0A1I6E072</accession>
<sequence>MFELNNLAEAGRFFLVIAGELILLFIGVTFLVGLLQEFIPPETIQKVLTRQKKFIGNIIGAALGALTPFCSCSTIPILVGLLNGGAPFGAAMSFLVASPLLNPVILGLFLSLLGLKVTAVYAGITFLAAVFTGLLWEKLGLADQYKKVVIRRGCCSAEGMEEIAATAEPVTLNIKFKRAGGMAWSLFRQVFPYLLLGSALGAFIYSFVPESLVIKLAGPGNPLAVPVAALIGIPMYIRAETIIPISAVLLGKGMSIGAVMALVIGGAGASIPELIILASIFRRKLVVAFVITILAVAALAGYFFNLVF</sequence>
<evidence type="ECO:0000256" key="2">
    <source>
        <dbReference type="ARBA" id="ARBA00006386"/>
    </source>
</evidence>
<dbReference type="EMBL" id="FOYM01000022">
    <property type="protein sequence ID" value="SFR11159.1"/>
    <property type="molecule type" value="Genomic_DNA"/>
</dbReference>
<evidence type="ECO:0000256" key="5">
    <source>
        <dbReference type="ARBA" id="ARBA00022989"/>
    </source>
</evidence>
<keyword evidence="4 7" id="KW-0812">Transmembrane</keyword>
<dbReference type="STRING" id="39060.SAMN05660706_12251"/>
<feature type="transmembrane region" description="Helical" evidence="7">
    <location>
        <begin position="117"/>
        <end position="136"/>
    </location>
</feature>
<evidence type="ECO:0000256" key="1">
    <source>
        <dbReference type="ARBA" id="ARBA00004651"/>
    </source>
</evidence>
<dbReference type="Pfam" id="PF03773">
    <property type="entry name" value="ArsP_1"/>
    <property type="match status" value="1"/>
</dbReference>
<reference evidence="9" key="1">
    <citation type="submission" date="2016-10" db="EMBL/GenBank/DDBJ databases">
        <authorList>
            <person name="Varghese N."/>
            <person name="Submissions S."/>
        </authorList>
    </citation>
    <scope>NUCLEOTIDE SEQUENCE [LARGE SCALE GENOMIC DNA]</scope>
    <source>
        <strain evidence="9">DSM 3669</strain>
    </source>
</reference>
<comment type="similarity">
    <text evidence="2">Belongs to the UPF0718 family.</text>
</comment>
<evidence type="ECO:0000256" key="4">
    <source>
        <dbReference type="ARBA" id="ARBA00022692"/>
    </source>
</evidence>
<dbReference type="Proteomes" id="UP000199584">
    <property type="component" value="Unassembled WGS sequence"/>
</dbReference>
<proteinExistence type="inferred from homology"/>
<feature type="transmembrane region" description="Helical" evidence="7">
    <location>
        <begin position="285"/>
        <end position="304"/>
    </location>
</feature>
<feature type="transmembrane region" description="Helical" evidence="7">
    <location>
        <begin position="12"/>
        <end position="34"/>
    </location>
</feature>
<protein>
    <recommendedName>
        <fullName evidence="10">Permease</fullName>
    </recommendedName>
</protein>
<feature type="transmembrane region" description="Helical" evidence="7">
    <location>
        <begin position="88"/>
        <end position="110"/>
    </location>
</feature>
<dbReference type="InterPro" id="IPR053166">
    <property type="entry name" value="UPF0718_permease"/>
</dbReference>
<dbReference type="RefSeq" id="WP_092485086.1">
    <property type="nucleotide sequence ID" value="NZ_FOYM01000022.1"/>
</dbReference>
<evidence type="ECO:0000256" key="3">
    <source>
        <dbReference type="ARBA" id="ARBA00022475"/>
    </source>
</evidence>
<evidence type="ECO:0000256" key="6">
    <source>
        <dbReference type="ARBA" id="ARBA00023136"/>
    </source>
</evidence>
<evidence type="ECO:0008006" key="10">
    <source>
        <dbReference type="Google" id="ProtNLM"/>
    </source>
</evidence>
<keyword evidence="3" id="KW-1003">Cell membrane</keyword>
<feature type="transmembrane region" description="Helical" evidence="7">
    <location>
        <begin position="54"/>
        <end position="82"/>
    </location>
</feature>
<dbReference type="PANTHER" id="PTHR42775">
    <property type="entry name" value="PERMEASE RV2963-RELATED"/>
    <property type="match status" value="1"/>
</dbReference>
<gene>
    <name evidence="8" type="ORF">SAMN05660706_12251</name>
</gene>
<evidence type="ECO:0000313" key="9">
    <source>
        <dbReference type="Proteomes" id="UP000199584"/>
    </source>
</evidence>
<dbReference type="GO" id="GO:0005886">
    <property type="term" value="C:plasma membrane"/>
    <property type="evidence" value="ECO:0007669"/>
    <property type="project" value="UniProtKB-SubCell"/>
</dbReference>
<keyword evidence="6 7" id="KW-0472">Membrane</keyword>
<dbReference type="OrthoDB" id="9777774at2"/>
<evidence type="ECO:0000313" key="8">
    <source>
        <dbReference type="EMBL" id="SFR11159.1"/>
    </source>
</evidence>
<comment type="subcellular location">
    <subcellularLocation>
        <location evidence="1">Cell membrane</location>
        <topology evidence="1">Multi-pass membrane protein</topology>
    </subcellularLocation>
</comment>
<dbReference type="AlphaFoldDB" id="A0A1I6E072"/>
<evidence type="ECO:0000256" key="7">
    <source>
        <dbReference type="SAM" id="Phobius"/>
    </source>
</evidence>
<feature type="transmembrane region" description="Helical" evidence="7">
    <location>
        <begin position="220"/>
        <end position="237"/>
    </location>
</feature>
<dbReference type="InterPro" id="IPR005524">
    <property type="entry name" value="DUF318"/>
</dbReference>
<dbReference type="PANTHER" id="PTHR42775:SF2">
    <property type="entry name" value="PERMEASE"/>
    <property type="match status" value="1"/>
</dbReference>
<organism evidence="8 9">
    <name type="scientific">Desulfoscipio geothermicus DSM 3669</name>
    <dbReference type="NCBI Taxonomy" id="1121426"/>
    <lineage>
        <taxon>Bacteria</taxon>
        <taxon>Bacillati</taxon>
        <taxon>Bacillota</taxon>
        <taxon>Clostridia</taxon>
        <taxon>Eubacteriales</taxon>
        <taxon>Desulfallaceae</taxon>
        <taxon>Desulfoscipio</taxon>
    </lineage>
</organism>
<keyword evidence="5 7" id="KW-1133">Transmembrane helix</keyword>
<feature type="transmembrane region" description="Helical" evidence="7">
    <location>
        <begin position="257"/>
        <end position="278"/>
    </location>
</feature>
<keyword evidence="9" id="KW-1185">Reference proteome</keyword>
<feature type="transmembrane region" description="Helical" evidence="7">
    <location>
        <begin position="190"/>
        <end position="208"/>
    </location>
</feature>
<name>A0A1I6E072_9FIRM</name>